<dbReference type="Proteomes" id="UP000006304">
    <property type="component" value="Chromosome"/>
</dbReference>
<feature type="region of interest" description="Disordered" evidence="1">
    <location>
        <begin position="1"/>
        <end position="41"/>
    </location>
</feature>
<organism evidence="2 3">
    <name type="scientific">Nocardia brasiliensis (strain ATCC 700358 / HUJEG-1)</name>
    <dbReference type="NCBI Taxonomy" id="1133849"/>
    <lineage>
        <taxon>Bacteria</taxon>
        <taxon>Bacillati</taxon>
        <taxon>Actinomycetota</taxon>
        <taxon>Actinomycetes</taxon>
        <taxon>Mycobacteriales</taxon>
        <taxon>Nocardiaceae</taxon>
        <taxon>Nocardia</taxon>
    </lineage>
</organism>
<feature type="compositionally biased region" description="Basic and acidic residues" evidence="1">
    <location>
        <begin position="7"/>
        <end position="17"/>
    </location>
</feature>
<proteinExistence type="predicted"/>
<dbReference type="AlphaFoldDB" id="K0ELL9"/>
<sequence>MTSSESCEDRDGLHLDEVFGDVEGGDADQRAGRCGGDSRVDRADNRWRRPTRLVAATFLLRIS</sequence>
<protein>
    <submittedName>
        <fullName evidence="2">Uncharacterized protein</fullName>
    </submittedName>
</protein>
<dbReference type="EMBL" id="CP003876">
    <property type="protein sequence ID" value="AFU00423.1"/>
    <property type="molecule type" value="Genomic_DNA"/>
</dbReference>
<evidence type="ECO:0000313" key="2">
    <source>
        <dbReference type="EMBL" id="AFU00423.1"/>
    </source>
</evidence>
<dbReference type="KEGG" id="nbr:O3I_012310"/>
<gene>
    <name evidence="2" type="ORF">O3I_012310</name>
</gene>
<evidence type="ECO:0000313" key="3">
    <source>
        <dbReference type="Proteomes" id="UP000006304"/>
    </source>
</evidence>
<feature type="compositionally biased region" description="Basic and acidic residues" evidence="1">
    <location>
        <begin position="27"/>
        <end position="41"/>
    </location>
</feature>
<dbReference type="STRING" id="1133849.O3I_012310"/>
<evidence type="ECO:0000256" key="1">
    <source>
        <dbReference type="SAM" id="MobiDB-lite"/>
    </source>
</evidence>
<keyword evidence="3" id="KW-1185">Reference proteome</keyword>
<dbReference type="HOGENOM" id="CLU_2881339_0_0_11"/>
<accession>K0ELL9</accession>
<reference evidence="2 3" key="1">
    <citation type="journal article" date="2012" name="J. Bacteriol.">
        <title>Complete genome sequence of Nocardia brasiliensis HUJEG-1.</title>
        <authorList>
            <person name="Vera-Cabrera L."/>
            <person name="Ortiz-Lopez R."/>
            <person name="Elizondo-Gonzalez R."/>
            <person name="Perez-Maya A.A."/>
            <person name="Ocampo-Candiani J."/>
        </authorList>
    </citation>
    <scope>NUCLEOTIDE SEQUENCE [LARGE SCALE GENOMIC DNA]</scope>
    <source>
        <strain evidence="3">ATCC 700358</strain>
    </source>
</reference>
<name>K0ELL9_NOCB7</name>